<keyword evidence="2" id="KW-1185">Reference proteome</keyword>
<gene>
    <name evidence="1" type="ORF">SAMN05421806_1034</name>
</gene>
<dbReference type="AlphaFoldDB" id="A0A1G8X4N6"/>
<accession>A0A1G8X4N6</accession>
<organism evidence="1 2">
    <name type="scientific">Streptomyces indicus</name>
    <dbReference type="NCBI Taxonomy" id="417292"/>
    <lineage>
        <taxon>Bacteria</taxon>
        <taxon>Bacillati</taxon>
        <taxon>Actinomycetota</taxon>
        <taxon>Actinomycetes</taxon>
        <taxon>Kitasatosporales</taxon>
        <taxon>Streptomycetaceae</taxon>
        <taxon>Streptomyces</taxon>
    </lineage>
</organism>
<name>A0A1G8X4N6_9ACTN</name>
<dbReference type="RefSeq" id="WP_093608378.1">
    <property type="nucleotide sequence ID" value="NZ_FNFF01000003.1"/>
</dbReference>
<evidence type="ECO:0000313" key="1">
    <source>
        <dbReference type="EMBL" id="SDJ85513.1"/>
    </source>
</evidence>
<dbReference type="STRING" id="417292.SAMN05421806_1034"/>
<reference evidence="1 2" key="1">
    <citation type="submission" date="2016-10" db="EMBL/GenBank/DDBJ databases">
        <authorList>
            <person name="de Groot N.N."/>
        </authorList>
    </citation>
    <scope>NUCLEOTIDE SEQUENCE [LARGE SCALE GENOMIC DNA]</scope>
    <source>
        <strain evidence="1 2">CGMCC 4.5727</strain>
    </source>
</reference>
<proteinExistence type="predicted"/>
<dbReference type="OrthoDB" id="3428054at2"/>
<sequence length="297" mass="31927">MTHTTQVRNDRMRRSLRREVAGTIGLITDAEDFAAMRHYRTFAFDDHGSYLREVEGLLKSLDAQGRHTTLALFDPEEYEEFCAEAALDPDRPASRSSFTADLAAQGATVTYDGSPLATLVPALIDEAVRQSTWEYASSVLAGIGDCADCGQDIGRAAFARAAALLTQVLDAIAHGTHHLVCSTPLPTHDLTAALHAATDPDGRIHLDEDAALHFTSVLAVALATRSAGGLVVRTRRPGTHDRVQGWRLRGELLLPLTAAEVFDAYCTDVDSGEPLPPESGVDYCAAPDLGPFEGHAH</sequence>
<evidence type="ECO:0000313" key="2">
    <source>
        <dbReference type="Proteomes" id="UP000199155"/>
    </source>
</evidence>
<dbReference type="EMBL" id="FNFF01000003">
    <property type="protein sequence ID" value="SDJ85513.1"/>
    <property type="molecule type" value="Genomic_DNA"/>
</dbReference>
<dbReference type="Proteomes" id="UP000199155">
    <property type="component" value="Unassembled WGS sequence"/>
</dbReference>
<protein>
    <submittedName>
        <fullName evidence="1">Uncharacterized protein</fullName>
    </submittedName>
</protein>